<dbReference type="Gene3D" id="2.60.40.4370">
    <property type="match status" value="1"/>
</dbReference>
<evidence type="ECO:0000313" key="4">
    <source>
        <dbReference type="Proteomes" id="UP000000598"/>
    </source>
</evidence>
<dbReference type="FunCoup" id="Q6CIV7">
    <property type="interactions" value="148"/>
</dbReference>
<dbReference type="STRING" id="284590.Q6CIV7"/>
<dbReference type="PIRSF" id="PIRSF036802">
    <property type="entry name" value="Tau55_TFC7"/>
    <property type="match status" value="1"/>
</dbReference>
<feature type="region of interest" description="Disordered" evidence="1">
    <location>
        <begin position="272"/>
        <end position="291"/>
    </location>
</feature>
<dbReference type="EMBL" id="CR382126">
    <property type="protein sequence ID" value="CAG98840.1"/>
    <property type="molecule type" value="Genomic_DNA"/>
</dbReference>
<dbReference type="Proteomes" id="UP000000598">
    <property type="component" value="Chromosome F"/>
</dbReference>
<dbReference type="PANTHER" id="PTHR16469">
    <property type="entry name" value="UBIQUITIN-ASSOCIATED AND SH3 DOMAIN-CONTAINING BA-RELATED"/>
    <property type="match status" value="1"/>
</dbReference>
<sequence>MTLKTIYIARHGYRSNWLPTPPAHPAPPTGVNSDVPLASHGVDQAKELAHYLISIDNQPQMIFSSPLYRCLQTSEPAADLLELLIYIDRGLSEWYKPDRDVIPEPATFDILNNFFAGKLKSDWPNSVIPSLKGETEEDIFKRCSKFWPIFVKELEKQFPEVETILLVTHAATKIALGMTLLKFHNVRESLDEDGTVIRAGSCSLDKYELLDDDVDEDENGDESVLPFEQRQWKLTMNGNTEFLSAGEEMHWDFKSGFEAGSDEDIKARRKKQLEERGTTANSEKVTDTNSSEEYEHVYVSLDVDNRNYRERNTVQNQATLQHSGLETDKPLIKIGDNVYEGTWKKSLGTELAFAKELGNVGSKESEQDAGNPERVYRVTDSIDLNPIQPM</sequence>
<dbReference type="AlphaFoldDB" id="Q6CIV7"/>
<organism evidence="3 4">
    <name type="scientific">Kluyveromyces lactis (strain ATCC 8585 / CBS 2359 / DSM 70799 / NBRC 1267 / NRRL Y-1140 / WM37)</name>
    <name type="common">Yeast</name>
    <name type="synonym">Candida sphaerica</name>
    <dbReference type="NCBI Taxonomy" id="284590"/>
    <lineage>
        <taxon>Eukaryota</taxon>
        <taxon>Fungi</taxon>
        <taxon>Dikarya</taxon>
        <taxon>Ascomycota</taxon>
        <taxon>Saccharomycotina</taxon>
        <taxon>Saccharomycetes</taxon>
        <taxon>Saccharomycetales</taxon>
        <taxon>Saccharomycetaceae</taxon>
        <taxon>Kluyveromyces</taxon>
    </lineage>
</organism>
<reference evidence="3 4" key="1">
    <citation type="journal article" date="2004" name="Nature">
        <title>Genome evolution in yeasts.</title>
        <authorList>
            <consortium name="Genolevures"/>
            <person name="Dujon B."/>
            <person name="Sherman D."/>
            <person name="Fischer G."/>
            <person name="Durrens P."/>
            <person name="Casaregola S."/>
            <person name="Lafontaine I."/>
            <person name="de Montigny J."/>
            <person name="Marck C."/>
            <person name="Neuveglise C."/>
            <person name="Talla E."/>
            <person name="Goffard N."/>
            <person name="Frangeul L."/>
            <person name="Aigle M."/>
            <person name="Anthouard V."/>
            <person name="Babour A."/>
            <person name="Barbe V."/>
            <person name="Barnay S."/>
            <person name="Blanchin S."/>
            <person name="Beckerich J.M."/>
            <person name="Beyne E."/>
            <person name="Bleykasten C."/>
            <person name="Boisrame A."/>
            <person name="Boyer J."/>
            <person name="Cattolico L."/>
            <person name="Confanioleri F."/>
            <person name="de Daruvar A."/>
            <person name="Despons L."/>
            <person name="Fabre E."/>
            <person name="Fairhead C."/>
            <person name="Ferry-Dumazet H."/>
            <person name="Groppi A."/>
            <person name="Hantraye F."/>
            <person name="Hennequin C."/>
            <person name="Jauniaux N."/>
            <person name="Joyet P."/>
            <person name="Kachouri R."/>
            <person name="Kerrest A."/>
            <person name="Koszul R."/>
            <person name="Lemaire M."/>
            <person name="Lesur I."/>
            <person name="Ma L."/>
            <person name="Muller H."/>
            <person name="Nicaud J.M."/>
            <person name="Nikolski M."/>
            <person name="Oztas S."/>
            <person name="Ozier-Kalogeropoulos O."/>
            <person name="Pellenz S."/>
            <person name="Potier S."/>
            <person name="Richard G.F."/>
            <person name="Straub M.L."/>
            <person name="Suleau A."/>
            <person name="Swennene D."/>
            <person name="Tekaia F."/>
            <person name="Wesolowski-Louvel M."/>
            <person name="Westhof E."/>
            <person name="Wirth B."/>
            <person name="Zeniou-Meyer M."/>
            <person name="Zivanovic I."/>
            <person name="Bolotin-Fukuhara M."/>
            <person name="Thierry A."/>
            <person name="Bouchier C."/>
            <person name="Caudron B."/>
            <person name="Scarpelli C."/>
            <person name="Gaillardin C."/>
            <person name="Weissenbach J."/>
            <person name="Wincker P."/>
            <person name="Souciet J.L."/>
        </authorList>
    </citation>
    <scope>NUCLEOTIDE SEQUENCE [LARGE SCALE GENOMIC DNA]</scope>
    <source>
        <strain evidence="4">ATCC 8585 / CBS 2359 / DSM 70799 / NBRC 1267 / NRRL Y-1140 / WM37</strain>
    </source>
</reference>
<dbReference type="OMA" id="WYKPDRD"/>
<dbReference type="SUPFAM" id="SSF53254">
    <property type="entry name" value="Phosphoglycerate mutase-like"/>
    <property type="match status" value="1"/>
</dbReference>
<protein>
    <submittedName>
        <fullName evidence="3">KLLA0F23606p</fullName>
    </submittedName>
</protein>
<evidence type="ECO:0000259" key="2">
    <source>
        <dbReference type="Pfam" id="PF10419"/>
    </source>
</evidence>
<dbReference type="PANTHER" id="PTHR16469:SF51">
    <property type="entry name" value="TRANSCRIPTION FACTOR TAU 55 KDA SUBUNIT"/>
    <property type="match status" value="1"/>
</dbReference>
<dbReference type="InterPro" id="IPR013078">
    <property type="entry name" value="His_Pase_superF_clade-1"/>
</dbReference>
<dbReference type="KEGG" id="kla:KLLA0_F23606g"/>
<dbReference type="InterPro" id="IPR014623">
    <property type="entry name" value="Tfc7/tau55"/>
</dbReference>
<dbReference type="InParanoid" id="Q6CIV7"/>
<dbReference type="InterPro" id="IPR019481">
    <property type="entry name" value="TFIIIC_triple_barrel"/>
</dbReference>
<dbReference type="Gene3D" id="3.40.50.1240">
    <property type="entry name" value="Phosphoglycerate mutase-like"/>
    <property type="match status" value="1"/>
</dbReference>
<dbReference type="GO" id="GO:0016791">
    <property type="term" value="F:phosphatase activity"/>
    <property type="evidence" value="ECO:0007669"/>
    <property type="project" value="UniProtKB-ARBA"/>
</dbReference>
<gene>
    <name evidence="3" type="ORF">KLLA0_F23606g</name>
</gene>
<evidence type="ECO:0000313" key="3">
    <source>
        <dbReference type="EMBL" id="CAG98840.1"/>
    </source>
</evidence>
<dbReference type="SMART" id="SM00855">
    <property type="entry name" value="PGAM"/>
    <property type="match status" value="1"/>
</dbReference>
<dbReference type="PaxDb" id="284590-Q6CIV7"/>
<keyword evidence="4" id="KW-1185">Reference proteome</keyword>
<dbReference type="Pfam" id="PF00300">
    <property type="entry name" value="His_Phos_1"/>
    <property type="match status" value="1"/>
</dbReference>
<dbReference type="InterPro" id="IPR029033">
    <property type="entry name" value="His_PPase_superfam"/>
</dbReference>
<dbReference type="CDD" id="cd07067">
    <property type="entry name" value="HP_PGM_like"/>
    <property type="match status" value="1"/>
</dbReference>
<proteinExistence type="predicted"/>
<dbReference type="Pfam" id="PF10419">
    <property type="entry name" value="TFIIIC_sub6"/>
    <property type="match status" value="1"/>
</dbReference>
<dbReference type="InterPro" id="IPR051710">
    <property type="entry name" value="Phosphatase_SH3-domain"/>
</dbReference>
<feature type="domain" description="Transcription factor TFIIIC triple barrel" evidence="2">
    <location>
        <begin position="292"/>
        <end position="388"/>
    </location>
</feature>
<dbReference type="RefSeq" id="XP_456132.1">
    <property type="nucleotide sequence ID" value="XM_456132.1"/>
</dbReference>
<dbReference type="GeneID" id="2895332"/>
<dbReference type="eggNOG" id="ENOG502RYP8">
    <property type="taxonomic scope" value="Eukaryota"/>
</dbReference>
<dbReference type="FunFam" id="3.40.50.1240:FF:000034">
    <property type="entry name" value="Transcription factor TFIIIC subunit"/>
    <property type="match status" value="1"/>
</dbReference>
<name>Q6CIV7_KLULA</name>
<accession>Q6CIV7</accession>
<feature type="compositionally biased region" description="Polar residues" evidence="1">
    <location>
        <begin position="278"/>
        <end position="291"/>
    </location>
</feature>
<evidence type="ECO:0000256" key="1">
    <source>
        <dbReference type="SAM" id="MobiDB-lite"/>
    </source>
</evidence>
<dbReference type="HOGENOM" id="CLU_042838_0_0_1"/>